<proteinExistence type="predicted"/>
<protein>
    <submittedName>
        <fullName evidence="1">Uncharacterized protein</fullName>
    </submittedName>
</protein>
<organism evidence="1 2">
    <name type="scientific">Cladosporium halotolerans</name>
    <dbReference type="NCBI Taxonomy" id="1052096"/>
    <lineage>
        <taxon>Eukaryota</taxon>
        <taxon>Fungi</taxon>
        <taxon>Dikarya</taxon>
        <taxon>Ascomycota</taxon>
        <taxon>Pezizomycotina</taxon>
        <taxon>Dothideomycetes</taxon>
        <taxon>Dothideomycetidae</taxon>
        <taxon>Cladosporiales</taxon>
        <taxon>Cladosporiaceae</taxon>
        <taxon>Cladosporium</taxon>
    </lineage>
</organism>
<evidence type="ECO:0000313" key="1">
    <source>
        <dbReference type="EMBL" id="KAL1590904.1"/>
    </source>
</evidence>
<dbReference type="AlphaFoldDB" id="A0AB34L114"/>
<evidence type="ECO:0000313" key="2">
    <source>
        <dbReference type="Proteomes" id="UP000803884"/>
    </source>
</evidence>
<dbReference type="GeneID" id="96001817"/>
<gene>
    <name evidence="1" type="ORF">WHR41_00373</name>
</gene>
<name>A0AB34L114_9PEZI</name>
<dbReference type="EMBL" id="JAAQHG020000001">
    <property type="protein sequence ID" value="KAL1590904.1"/>
    <property type="molecule type" value="Genomic_DNA"/>
</dbReference>
<reference evidence="1 2" key="1">
    <citation type="journal article" date="2020" name="Microbiol. Resour. Announc.">
        <title>Draft Genome Sequence of a Cladosporium Species Isolated from the Mesophotic Ascidian Didemnum maculosum.</title>
        <authorList>
            <person name="Gioti A."/>
            <person name="Siaperas R."/>
            <person name="Nikolaivits E."/>
            <person name="Le Goff G."/>
            <person name="Ouazzani J."/>
            <person name="Kotoulas G."/>
            <person name="Topakas E."/>
        </authorList>
    </citation>
    <scope>NUCLEOTIDE SEQUENCE [LARGE SCALE GENOMIC DNA]</scope>
    <source>
        <strain evidence="1 2">TM138-S3</strain>
    </source>
</reference>
<accession>A0AB34L114</accession>
<dbReference type="Proteomes" id="UP000803884">
    <property type="component" value="Unassembled WGS sequence"/>
</dbReference>
<dbReference type="RefSeq" id="XP_069234009.1">
    <property type="nucleotide sequence ID" value="XM_069368979.1"/>
</dbReference>
<comment type="caution">
    <text evidence="1">The sequence shown here is derived from an EMBL/GenBank/DDBJ whole genome shotgun (WGS) entry which is preliminary data.</text>
</comment>
<sequence>MDASTPASTRVLATPELLELILLPLLSQLRDPLEREDPRSPKTRQNATVLLSLLALRATNRTFSALLTTTSPRLRRALFLAPAHPQPAAGAPTPPLLNPIAQTTFPAYHFRFWHLAPEASGNRYCAYLIVSRDDLRAYRAVVARGPKVLDRMLLAQPPAVALEARIWDERDETREYLGRTAELADPRIESREGLTVGEVHRRVGEMFDRHADVVAIKLTTV</sequence>
<keyword evidence="2" id="KW-1185">Reference proteome</keyword>